<dbReference type="PROSITE" id="PS00107">
    <property type="entry name" value="PROTEIN_KINASE_ATP"/>
    <property type="match status" value="1"/>
</dbReference>
<feature type="compositionally biased region" description="Pro residues" evidence="10">
    <location>
        <begin position="403"/>
        <end position="433"/>
    </location>
</feature>
<evidence type="ECO:0000256" key="7">
    <source>
        <dbReference type="ARBA" id="ARBA00047899"/>
    </source>
</evidence>
<dbReference type="CDD" id="cd14014">
    <property type="entry name" value="STKc_PknB_like"/>
    <property type="match status" value="1"/>
</dbReference>
<dbReference type="PANTHER" id="PTHR24363:SF0">
    <property type="entry name" value="SERINE_THREONINE KINASE LIKE DOMAIN CONTAINING 1"/>
    <property type="match status" value="1"/>
</dbReference>
<organism evidence="12 13">
    <name type="scientific">Anabaenopsis elenkinii CCIBt3563</name>
    <dbReference type="NCBI Taxonomy" id="2779889"/>
    <lineage>
        <taxon>Bacteria</taxon>
        <taxon>Bacillati</taxon>
        <taxon>Cyanobacteriota</taxon>
        <taxon>Cyanophyceae</taxon>
        <taxon>Nostocales</taxon>
        <taxon>Nodulariaceae</taxon>
        <taxon>Anabaenopsis</taxon>
    </lineage>
</organism>
<evidence type="ECO:0000256" key="9">
    <source>
        <dbReference type="PROSITE-ProRule" id="PRU10141"/>
    </source>
</evidence>
<comment type="catalytic activity">
    <reaction evidence="8">
        <text>L-seryl-[protein] + ATP = O-phospho-L-seryl-[protein] + ADP + H(+)</text>
        <dbReference type="Rhea" id="RHEA:17989"/>
        <dbReference type="Rhea" id="RHEA-COMP:9863"/>
        <dbReference type="Rhea" id="RHEA-COMP:11604"/>
        <dbReference type="ChEBI" id="CHEBI:15378"/>
        <dbReference type="ChEBI" id="CHEBI:29999"/>
        <dbReference type="ChEBI" id="CHEBI:30616"/>
        <dbReference type="ChEBI" id="CHEBI:83421"/>
        <dbReference type="ChEBI" id="CHEBI:456216"/>
        <dbReference type="EC" id="2.7.11.1"/>
    </reaction>
</comment>
<dbReference type="PANTHER" id="PTHR24363">
    <property type="entry name" value="SERINE/THREONINE PROTEIN KINASE"/>
    <property type="match status" value="1"/>
</dbReference>
<sequence length="608" mass="66878">MTIALLNNRYQVIQVLGAGGFGETSLAEDTHMPSRRRCVIKQLKPIVNNPYNHKMITQRFEREAATLEVLGRGSDQIPELYAYFSEHGEFYLVQEWIQGQTLIDIVETQGPQSESTVREILLSLLSILIYVHSQGIIHRDIKPDNIILRSTDNKPVLIDFGAVKETVRSVASSPHQGSRSMVIGTPGYMPTEQAIGRPVYASDIYSLGLTAVYLLTGKHPSELATHPQTGEILWVDLAPNVSPHLAQVINQSIQPHVSDRYSTASKMLYALKSASDTAPQSSMTTATVHVSPKNIVSTQQTRVLSSLPTIPNSSWQKPVLIIASLLLGTVIGGVAISSLTREPQPEVSLTTSSPPPPFSEPNSLPNKPTDTASTLQPPVKPVVPLQSQPQVTPRFKLNLETLPTPPQSETLPPPPPPETPPPETPQPETPQPETPQSETLPTPPQPETLQPETPQPETPPPSPQQNQDGAPSNSKISRVPAFPTGTSQETVKAVLGQPSRNSRGLWNTRAFLYRLEDNVDLGYLFDQKTGVLRQTEASFPQSINLEVMQKTLQGMLNGNANSDIKQGLQKVRDRQTQRYPFKVGELKGVIERNQQDRIYIGVWDADLH</sequence>
<evidence type="ECO:0000256" key="10">
    <source>
        <dbReference type="SAM" id="MobiDB-lite"/>
    </source>
</evidence>
<evidence type="ECO:0000256" key="2">
    <source>
        <dbReference type="ARBA" id="ARBA00022527"/>
    </source>
</evidence>
<keyword evidence="4 9" id="KW-0547">Nucleotide-binding</keyword>
<dbReference type="PROSITE" id="PS50011">
    <property type="entry name" value="PROTEIN_KINASE_DOM"/>
    <property type="match status" value="1"/>
</dbReference>
<name>A0A7S6U5A6_9CYAN</name>
<evidence type="ECO:0000313" key="13">
    <source>
        <dbReference type="Proteomes" id="UP000593846"/>
    </source>
</evidence>
<proteinExistence type="predicted"/>
<reference evidence="13" key="1">
    <citation type="submission" date="2020-10" db="EMBL/GenBank/DDBJ databases">
        <title>Genome-based taxonomic classification of the species Anabaenopsis elenkinii.</title>
        <authorList>
            <person name="Delbaje E."/>
            <person name="Andreote A.P.D."/>
            <person name="Pellegrinetti T.A."/>
            <person name="Cruz R.B."/>
            <person name="Branco L.H.Z."/>
            <person name="Fiore M.F."/>
        </authorList>
    </citation>
    <scope>NUCLEOTIDE SEQUENCE [LARGE SCALE GENOMIC DNA]</scope>
    <source>
        <strain evidence="13">CCIBt3563</strain>
    </source>
</reference>
<evidence type="ECO:0000256" key="8">
    <source>
        <dbReference type="ARBA" id="ARBA00048679"/>
    </source>
</evidence>
<feature type="compositionally biased region" description="Polar residues" evidence="10">
    <location>
        <begin position="466"/>
        <end position="476"/>
    </location>
</feature>
<accession>A0A7S6U5A6</accession>
<dbReference type="InterPro" id="IPR017441">
    <property type="entry name" value="Protein_kinase_ATP_BS"/>
</dbReference>
<dbReference type="PROSITE" id="PS00108">
    <property type="entry name" value="PROTEIN_KINASE_ST"/>
    <property type="match status" value="1"/>
</dbReference>
<dbReference type="SUPFAM" id="SSF56112">
    <property type="entry name" value="Protein kinase-like (PK-like)"/>
    <property type="match status" value="1"/>
</dbReference>
<dbReference type="AlphaFoldDB" id="A0A7S6U5A6"/>
<dbReference type="GO" id="GO:0005524">
    <property type="term" value="F:ATP binding"/>
    <property type="evidence" value="ECO:0007669"/>
    <property type="project" value="UniProtKB-UniRule"/>
</dbReference>
<dbReference type="KEGG" id="aee:IM676_08040"/>
<protein>
    <recommendedName>
        <fullName evidence="1">non-specific serine/threonine protein kinase</fullName>
        <ecNumber evidence="1">2.7.11.1</ecNumber>
    </recommendedName>
</protein>
<feature type="binding site" evidence="9">
    <location>
        <position position="41"/>
    </location>
    <ligand>
        <name>ATP</name>
        <dbReference type="ChEBI" id="CHEBI:30616"/>
    </ligand>
</feature>
<dbReference type="Gene3D" id="1.10.510.10">
    <property type="entry name" value="Transferase(Phosphotransferase) domain 1"/>
    <property type="match status" value="1"/>
</dbReference>
<keyword evidence="6 9" id="KW-0067">ATP-binding</keyword>
<evidence type="ECO:0000256" key="5">
    <source>
        <dbReference type="ARBA" id="ARBA00022777"/>
    </source>
</evidence>
<keyword evidence="5 12" id="KW-0418">Kinase</keyword>
<feature type="region of interest" description="Disordered" evidence="10">
    <location>
        <begin position="341"/>
        <end position="486"/>
    </location>
</feature>
<feature type="domain" description="Protein kinase" evidence="11">
    <location>
        <begin position="10"/>
        <end position="272"/>
    </location>
</feature>
<dbReference type="RefSeq" id="WP_200989703.1">
    <property type="nucleotide sequence ID" value="NZ_CP063311.1"/>
</dbReference>
<comment type="catalytic activity">
    <reaction evidence="7">
        <text>L-threonyl-[protein] + ATP = O-phospho-L-threonyl-[protein] + ADP + H(+)</text>
        <dbReference type="Rhea" id="RHEA:46608"/>
        <dbReference type="Rhea" id="RHEA-COMP:11060"/>
        <dbReference type="Rhea" id="RHEA-COMP:11605"/>
        <dbReference type="ChEBI" id="CHEBI:15378"/>
        <dbReference type="ChEBI" id="CHEBI:30013"/>
        <dbReference type="ChEBI" id="CHEBI:30616"/>
        <dbReference type="ChEBI" id="CHEBI:61977"/>
        <dbReference type="ChEBI" id="CHEBI:456216"/>
        <dbReference type="EC" id="2.7.11.1"/>
    </reaction>
</comment>
<evidence type="ECO:0000259" key="11">
    <source>
        <dbReference type="PROSITE" id="PS50011"/>
    </source>
</evidence>
<dbReference type="Gene3D" id="3.30.200.20">
    <property type="entry name" value="Phosphorylase Kinase, domain 1"/>
    <property type="match status" value="1"/>
</dbReference>
<evidence type="ECO:0000313" key="12">
    <source>
        <dbReference type="EMBL" id="QOV24181.1"/>
    </source>
</evidence>
<keyword evidence="2 12" id="KW-0723">Serine/threonine-protein kinase</keyword>
<dbReference type="EMBL" id="CP063311">
    <property type="protein sequence ID" value="QOV24181.1"/>
    <property type="molecule type" value="Genomic_DNA"/>
</dbReference>
<dbReference type="Pfam" id="PF00069">
    <property type="entry name" value="Pkinase"/>
    <property type="match status" value="1"/>
</dbReference>
<keyword evidence="3" id="KW-0808">Transferase</keyword>
<dbReference type="SMART" id="SM00220">
    <property type="entry name" value="S_TKc"/>
    <property type="match status" value="1"/>
</dbReference>
<dbReference type="EC" id="2.7.11.1" evidence="1"/>
<evidence type="ECO:0000256" key="1">
    <source>
        <dbReference type="ARBA" id="ARBA00012513"/>
    </source>
</evidence>
<dbReference type="InterPro" id="IPR011009">
    <property type="entry name" value="Kinase-like_dom_sf"/>
</dbReference>
<dbReference type="Proteomes" id="UP000593846">
    <property type="component" value="Chromosome"/>
</dbReference>
<evidence type="ECO:0000256" key="4">
    <source>
        <dbReference type="ARBA" id="ARBA00022741"/>
    </source>
</evidence>
<evidence type="ECO:0000256" key="3">
    <source>
        <dbReference type="ARBA" id="ARBA00022679"/>
    </source>
</evidence>
<feature type="compositionally biased region" description="Low complexity" evidence="10">
    <location>
        <begin position="382"/>
        <end position="402"/>
    </location>
</feature>
<dbReference type="InterPro" id="IPR008271">
    <property type="entry name" value="Ser/Thr_kinase_AS"/>
</dbReference>
<evidence type="ECO:0000256" key="6">
    <source>
        <dbReference type="ARBA" id="ARBA00022840"/>
    </source>
</evidence>
<gene>
    <name evidence="12" type="ORF">IM676_08040</name>
</gene>
<keyword evidence="13" id="KW-1185">Reference proteome</keyword>
<dbReference type="GO" id="GO:0004674">
    <property type="term" value="F:protein serine/threonine kinase activity"/>
    <property type="evidence" value="ECO:0007669"/>
    <property type="project" value="UniProtKB-KW"/>
</dbReference>
<feature type="compositionally biased region" description="Pro residues" evidence="10">
    <location>
        <begin position="453"/>
        <end position="463"/>
    </location>
</feature>
<dbReference type="InterPro" id="IPR000719">
    <property type="entry name" value="Prot_kinase_dom"/>
</dbReference>